<evidence type="ECO:0000313" key="3">
    <source>
        <dbReference type="EMBL" id="QED26795.1"/>
    </source>
</evidence>
<dbReference type="OrthoDB" id="9767116at2"/>
<dbReference type="AlphaFoldDB" id="A0A5B8XML2"/>
<gene>
    <name evidence="3" type="ORF">FRD01_05965</name>
</gene>
<evidence type="ECO:0000313" key="4">
    <source>
        <dbReference type="Proteomes" id="UP000321595"/>
    </source>
</evidence>
<evidence type="ECO:0000259" key="2">
    <source>
        <dbReference type="PROSITE" id="PS50853"/>
    </source>
</evidence>
<dbReference type="SUPFAM" id="SSF49478">
    <property type="entry name" value="Cna protein B-type domain"/>
    <property type="match status" value="1"/>
</dbReference>
<dbReference type="Gene3D" id="2.60.40.10">
    <property type="entry name" value="Immunoglobulins"/>
    <property type="match status" value="4"/>
</dbReference>
<sequence length="837" mass="89379">MFRQWLTGAALVMVSLPLSAATLSGSILDPNGAGITGMEVRLWEEGPKGYSIQSTTASAAGAYEFSNVPAGNYKIDVRMPDGDSRHFGDTWYDVAAPISDGLIAADADVLTVADADALTGLDITMPLTGRLESTVFDVNMRVRVESTTDHRYHHTDISKNLRNTKFGGFVMAGLLSNHSYRIIGYDPTGNRGMAFGGPHQVTAGGINVVGGINLPPFPADPGEPSNDVASAVQVTTLPHVQDAILSGGPDVDWYCTTVQDGDRLMVDVSNQIEIDGITREHPWFDPILGFFDATGTTELGYNDDHGGTRASHIDTGILSAGTYCFVVSAFGDPNFGGVGKQSVGPYTFGVSMGNRVPDLSVTQNGAPVPDAAMIGLDEAETITFDLEYTDPDNDALTVTVTQTNAAGDDVTDGALTLNENDGTYSWTPSQTAAPDGPYTIEITITDGEFTETVVVVINVNAVNLAPPMPVLLSPIDQVRVIIPTPTLVVGNVVDPDEDPLQYEFQLREGSPTGEPDQTNLLAQGPDTTTEWQVDTLTENAFVFWRARAFDGDVTTGYSPWTTWQSFRVDAVNDPPGVPEILKPTNGETVMVLTPRVSASVPTDPEEEAVSVVIELAADDAFENVLQTSEALEPEPLAASVEWTPTELELGRYFLRAKAVDERGAESDWSVVTDFEIYIEPDTLNPPSFGDAFGEYCGAGREHEALPEFVEVQNVNEDPTTTFEVAIYLNGGAAPVYTNSVAQNVGAATTEIPIEQALVEPGAYLFQVRVVAGDVSSNWTDCEMRLVGDTDVVEQPSPTPTGADEGCGCASTNGAGNTGMLLMLLGFLAVRRRGLRLF</sequence>
<feature type="chain" id="PRO_5023036700" description="Fibronectin type-III domain-containing protein" evidence="1">
    <location>
        <begin position="21"/>
        <end position="837"/>
    </location>
</feature>
<proteinExistence type="predicted"/>
<dbReference type="InterPro" id="IPR003961">
    <property type="entry name" value="FN3_dom"/>
</dbReference>
<dbReference type="Pfam" id="PF13620">
    <property type="entry name" value="CarboxypepD_reg"/>
    <property type="match status" value="1"/>
</dbReference>
<feature type="signal peptide" evidence="1">
    <location>
        <begin position="1"/>
        <end position="20"/>
    </location>
</feature>
<keyword evidence="1" id="KW-0732">Signal</keyword>
<dbReference type="Pfam" id="PF17963">
    <property type="entry name" value="Big_9"/>
    <property type="match status" value="1"/>
</dbReference>
<organism evidence="3 4">
    <name type="scientific">Microvenator marinus</name>
    <dbReference type="NCBI Taxonomy" id="2600177"/>
    <lineage>
        <taxon>Bacteria</taxon>
        <taxon>Deltaproteobacteria</taxon>
        <taxon>Bradymonadales</taxon>
        <taxon>Microvenatoraceae</taxon>
        <taxon>Microvenator</taxon>
    </lineage>
</organism>
<accession>A0A5B8XML2</accession>
<dbReference type="NCBIfam" id="TIGR03901">
    <property type="entry name" value="MYXO-CTERM"/>
    <property type="match status" value="1"/>
</dbReference>
<dbReference type="InterPro" id="IPR024038">
    <property type="entry name" value="MYXO-CTERM"/>
</dbReference>
<dbReference type="PROSITE" id="PS50853">
    <property type="entry name" value="FN3"/>
    <property type="match status" value="1"/>
</dbReference>
<dbReference type="Gene3D" id="2.60.120.380">
    <property type="match status" value="1"/>
</dbReference>
<dbReference type="Proteomes" id="UP000321595">
    <property type="component" value="Chromosome"/>
</dbReference>
<dbReference type="RefSeq" id="WP_146958480.1">
    <property type="nucleotide sequence ID" value="NZ_CP042467.1"/>
</dbReference>
<reference evidence="3 4" key="1">
    <citation type="submission" date="2019-08" db="EMBL/GenBank/DDBJ databases">
        <authorList>
            <person name="Liang Q."/>
        </authorList>
    </citation>
    <scope>NUCLEOTIDE SEQUENCE [LARGE SCALE GENOMIC DNA]</scope>
    <source>
        <strain evidence="3 4">V1718</strain>
    </source>
</reference>
<dbReference type="EMBL" id="CP042467">
    <property type="protein sequence ID" value="QED26795.1"/>
    <property type="molecule type" value="Genomic_DNA"/>
</dbReference>
<evidence type="ECO:0000256" key="1">
    <source>
        <dbReference type="SAM" id="SignalP"/>
    </source>
</evidence>
<feature type="domain" description="Fibronectin type-III" evidence="2">
    <location>
        <begin position="466"/>
        <end position="571"/>
    </location>
</feature>
<keyword evidence="4" id="KW-1185">Reference proteome</keyword>
<name>A0A5B8XML2_9DELT</name>
<dbReference type="KEGG" id="bbae:FRD01_05965"/>
<dbReference type="InterPro" id="IPR013783">
    <property type="entry name" value="Ig-like_fold"/>
</dbReference>
<protein>
    <recommendedName>
        <fullName evidence="2">Fibronectin type-III domain-containing protein</fullName>
    </recommendedName>
</protein>